<dbReference type="Proteomes" id="UP000824533">
    <property type="component" value="Linkage Group LG17"/>
</dbReference>
<dbReference type="EMBL" id="CM034403">
    <property type="protein sequence ID" value="KAJ0174844.1"/>
    <property type="molecule type" value="Genomic_DNA"/>
</dbReference>
<sequence length="683" mass="77538">MKRRNAEAGKMRRPLKRTKITEGMYGNSMLYLKFVMLWATVVMADYILEFRFEFLWPFWMMLRSVYDSFKYQGLAFSVFFICIALTSDMICYFFIPLQYIFFAASTYVWVQYVWYTFADKGICVPTVAICCVVVYVESLVRGERGGELCRPLAAHCVGYPVVTLGFGVKSYVHHRLRLRTQRRVRIENEFYFQLMRDALPESALEQNQQVPTKEGERSTSTAGSECTPTPAQVPGANGGAQAHDSRHLNGSAVKRKGKPEANGHCHSGQEHAQLQIKLERLEKHLAQQTLARDKSQLAQTQTPAPAHAQTPAAHAQTQPGGAHAHQNGTVPHGGAHAPHDEDDRHEHCKASVKSSKYEKKETSTLKEEKRKNKNKDKDKDSADSHKSTEHAKEQLVKEVESTKEVKTKECNREKEKDRERETREREKEKEKERERERELREARECADELKRTKAELAAVRSSEAEAKRALQAAAAAERQRKADHHQLKQAHATLQHKVSAWRAGERATLERRLGEERRARSAAEHQLLRARNNANRTPNGECENEWCKSRRSAQEGEAATLRRDLQRARDREQSNSSENTLGGLGRWQALAERALHLERSLSAETRVKLDLLSALGDANRKMHIQEGLISRQEKEIEELKAQMLAVMPSEYVGVGPVCSIRVPDSPLDPNASVYTPAQLCTDA</sequence>
<accession>A0ACC1CT72</accession>
<evidence type="ECO:0000313" key="2">
    <source>
        <dbReference type="Proteomes" id="UP000824533"/>
    </source>
</evidence>
<comment type="caution">
    <text evidence="1">The sequence shown here is derived from an EMBL/GenBank/DDBJ whole genome shotgun (WGS) entry which is preliminary data.</text>
</comment>
<name>A0ACC1CT72_9NEOP</name>
<proteinExistence type="predicted"/>
<keyword evidence="2" id="KW-1185">Reference proteome</keyword>
<evidence type="ECO:0000313" key="1">
    <source>
        <dbReference type="EMBL" id="KAJ0174844.1"/>
    </source>
</evidence>
<reference evidence="1 2" key="1">
    <citation type="journal article" date="2021" name="Front. Genet.">
        <title>Chromosome-Level Genome Assembly Reveals Significant Gene Expansion in the Toll and IMD Signaling Pathways of Dendrolimus kikuchii.</title>
        <authorList>
            <person name="Zhou J."/>
            <person name="Wu P."/>
            <person name="Xiong Z."/>
            <person name="Liu N."/>
            <person name="Zhao N."/>
            <person name="Ji M."/>
            <person name="Qiu Y."/>
            <person name="Yang B."/>
        </authorList>
    </citation>
    <scope>NUCLEOTIDE SEQUENCE [LARGE SCALE GENOMIC DNA]</scope>
    <source>
        <strain evidence="1">Ann1</strain>
    </source>
</reference>
<protein>
    <submittedName>
        <fullName evidence="1">Uncharacterized protein</fullName>
    </submittedName>
</protein>
<organism evidence="1 2">
    <name type="scientific">Dendrolimus kikuchii</name>
    <dbReference type="NCBI Taxonomy" id="765133"/>
    <lineage>
        <taxon>Eukaryota</taxon>
        <taxon>Metazoa</taxon>
        <taxon>Ecdysozoa</taxon>
        <taxon>Arthropoda</taxon>
        <taxon>Hexapoda</taxon>
        <taxon>Insecta</taxon>
        <taxon>Pterygota</taxon>
        <taxon>Neoptera</taxon>
        <taxon>Endopterygota</taxon>
        <taxon>Lepidoptera</taxon>
        <taxon>Glossata</taxon>
        <taxon>Ditrysia</taxon>
        <taxon>Bombycoidea</taxon>
        <taxon>Lasiocampidae</taxon>
        <taxon>Dendrolimus</taxon>
    </lineage>
</organism>
<gene>
    <name evidence="1" type="ORF">K1T71_009952</name>
</gene>